<protein>
    <submittedName>
        <fullName evidence="1">Uncharacterized protein</fullName>
    </submittedName>
</protein>
<reference evidence="1 2" key="1">
    <citation type="journal article" date="2024" name="Genome Biol. Evol.">
        <title>Chromosome-level genome assembly of the viviparous eelpout Zoarces viviparus.</title>
        <authorList>
            <person name="Fuhrmann N."/>
            <person name="Brasseur M.V."/>
            <person name="Bakowski C.E."/>
            <person name="Podsiadlowski L."/>
            <person name="Prost S."/>
            <person name="Krehenwinkel H."/>
            <person name="Mayer C."/>
        </authorList>
    </citation>
    <scope>NUCLEOTIDE SEQUENCE [LARGE SCALE GENOMIC DNA]</scope>
    <source>
        <strain evidence="1">NO-MEL_2022_Ind0_liver</strain>
    </source>
</reference>
<comment type="caution">
    <text evidence="1">The sequence shown here is derived from an EMBL/GenBank/DDBJ whole genome shotgun (WGS) entry which is preliminary data.</text>
</comment>
<name>A0AAW1E8A1_ZOAVI</name>
<sequence length="115" mass="12687">MRRVSLGGGGSEIRFLPRHCPSACHQQQRRVRRGTKTAAGSIPSARLIAFAAARPPFSLYLQLRSVPAVRTRGTVGWEDKERRKTLDSGRLLFLAKAAIIIRATPNKIVQARLGN</sequence>
<accession>A0AAW1E8A1</accession>
<organism evidence="1 2">
    <name type="scientific">Zoarces viviparus</name>
    <name type="common">Viviparous eelpout</name>
    <name type="synonym">Blennius viviparus</name>
    <dbReference type="NCBI Taxonomy" id="48416"/>
    <lineage>
        <taxon>Eukaryota</taxon>
        <taxon>Metazoa</taxon>
        <taxon>Chordata</taxon>
        <taxon>Craniata</taxon>
        <taxon>Vertebrata</taxon>
        <taxon>Euteleostomi</taxon>
        <taxon>Actinopterygii</taxon>
        <taxon>Neopterygii</taxon>
        <taxon>Teleostei</taxon>
        <taxon>Neoteleostei</taxon>
        <taxon>Acanthomorphata</taxon>
        <taxon>Eupercaria</taxon>
        <taxon>Perciformes</taxon>
        <taxon>Cottioidei</taxon>
        <taxon>Zoarcales</taxon>
        <taxon>Zoarcidae</taxon>
        <taxon>Zoarcinae</taxon>
        <taxon>Zoarces</taxon>
    </lineage>
</organism>
<dbReference type="Proteomes" id="UP001488805">
    <property type="component" value="Unassembled WGS sequence"/>
</dbReference>
<dbReference type="EMBL" id="JBCEZU010000538">
    <property type="protein sequence ID" value="KAK9518530.1"/>
    <property type="molecule type" value="Genomic_DNA"/>
</dbReference>
<evidence type="ECO:0000313" key="1">
    <source>
        <dbReference type="EMBL" id="KAK9518530.1"/>
    </source>
</evidence>
<proteinExistence type="predicted"/>
<evidence type="ECO:0000313" key="2">
    <source>
        <dbReference type="Proteomes" id="UP001488805"/>
    </source>
</evidence>
<dbReference type="AlphaFoldDB" id="A0AAW1E8A1"/>
<keyword evidence="2" id="KW-1185">Reference proteome</keyword>
<gene>
    <name evidence="1" type="ORF">VZT92_023836</name>
</gene>